<evidence type="ECO:0000313" key="1">
    <source>
        <dbReference type="EMBL" id="VEL33293.1"/>
    </source>
</evidence>
<comment type="caution">
    <text evidence="1">The sequence shown here is derived from an EMBL/GenBank/DDBJ whole genome shotgun (WGS) entry which is preliminary data.</text>
</comment>
<organism evidence="1 2">
    <name type="scientific">Protopolystoma xenopodis</name>
    <dbReference type="NCBI Taxonomy" id="117903"/>
    <lineage>
        <taxon>Eukaryota</taxon>
        <taxon>Metazoa</taxon>
        <taxon>Spiralia</taxon>
        <taxon>Lophotrochozoa</taxon>
        <taxon>Platyhelminthes</taxon>
        <taxon>Monogenea</taxon>
        <taxon>Polyopisthocotylea</taxon>
        <taxon>Polystomatidea</taxon>
        <taxon>Polystomatidae</taxon>
        <taxon>Protopolystoma</taxon>
    </lineage>
</organism>
<dbReference type="Proteomes" id="UP000784294">
    <property type="component" value="Unassembled WGS sequence"/>
</dbReference>
<gene>
    <name evidence="1" type="ORF">PXEA_LOCUS26733</name>
</gene>
<sequence>MCTLPNQIFEANAGFSRELTLNKANRQTHEKEVSWGVDTNVTVNPMHICEVEISVVEEKLACRFTMTTRVHGRLRAYFTDRTKDNAFLKYLEGDIGTIVERALKEYKSANRNEVRGVRTLPHPSGINQRIVIFETRGKSFFRFGVKQVVEVRQTPIPKASYNCRQ</sequence>
<evidence type="ECO:0000313" key="2">
    <source>
        <dbReference type="Proteomes" id="UP000784294"/>
    </source>
</evidence>
<dbReference type="SUPFAM" id="SSF56973">
    <property type="entry name" value="Aerolisin/ETX pore-forming domain"/>
    <property type="match status" value="1"/>
</dbReference>
<dbReference type="PANTHER" id="PTHR39369">
    <property type="entry name" value="LIN-24 (TWENTY-FOUR) LIKE"/>
    <property type="match status" value="1"/>
</dbReference>
<dbReference type="OrthoDB" id="9977517at2759"/>
<keyword evidence="2" id="KW-1185">Reference proteome</keyword>
<dbReference type="EMBL" id="CAAALY010245531">
    <property type="protein sequence ID" value="VEL33293.1"/>
    <property type="molecule type" value="Genomic_DNA"/>
</dbReference>
<dbReference type="AlphaFoldDB" id="A0A448XC01"/>
<name>A0A448XC01_9PLAT</name>
<accession>A0A448XC01</accession>
<protein>
    <submittedName>
        <fullName evidence="1">Uncharacterized protein</fullName>
    </submittedName>
</protein>
<dbReference type="PANTHER" id="PTHR39369:SF6">
    <property type="entry name" value="LIN-24 (TWENTY-FOUR) LIKE"/>
    <property type="match status" value="1"/>
</dbReference>
<dbReference type="Gene3D" id="2.170.15.10">
    <property type="entry name" value="Proaerolysin, chain A, domain 3"/>
    <property type="match status" value="1"/>
</dbReference>
<reference evidence="1" key="1">
    <citation type="submission" date="2018-11" db="EMBL/GenBank/DDBJ databases">
        <authorList>
            <consortium name="Pathogen Informatics"/>
        </authorList>
    </citation>
    <scope>NUCLEOTIDE SEQUENCE</scope>
</reference>
<proteinExistence type="predicted"/>